<dbReference type="CDD" id="cd00118">
    <property type="entry name" value="LysM"/>
    <property type="match status" value="5"/>
</dbReference>
<dbReference type="Gene3D" id="3.10.350.10">
    <property type="entry name" value="LysM domain"/>
    <property type="match status" value="5"/>
</dbReference>
<dbReference type="RefSeq" id="WP_126614107.1">
    <property type="nucleotide sequence ID" value="NZ_CP034562.1"/>
</dbReference>
<dbReference type="InterPro" id="IPR036779">
    <property type="entry name" value="LysM_dom_sf"/>
</dbReference>
<dbReference type="InterPro" id="IPR018392">
    <property type="entry name" value="LysM"/>
</dbReference>
<accession>A0A3Q9FPS4</accession>
<dbReference type="PROSITE" id="PS51782">
    <property type="entry name" value="LYSM"/>
    <property type="match status" value="5"/>
</dbReference>
<dbReference type="PANTHER" id="PTHR33734:SF22">
    <property type="entry name" value="MEMBRANE-BOUND LYTIC MUREIN TRANSGLYCOSYLASE D"/>
    <property type="match status" value="1"/>
</dbReference>
<feature type="domain" description="LysM" evidence="1">
    <location>
        <begin position="614"/>
        <end position="657"/>
    </location>
</feature>
<feature type="domain" description="LysM" evidence="1">
    <location>
        <begin position="226"/>
        <end position="270"/>
    </location>
</feature>
<dbReference type="Pfam" id="PF01476">
    <property type="entry name" value="LysM"/>
    <property type="match status" value="6"/>
</dbReference>
<feature type="domain" description="LysM" evidence="1">
    <location>
        <begin position="422"/>
        <end position="467"/>
    </location>
</feature>
<feature type="domain" description="LysM" evidence="1">
    <location>
        <begin position="352"/>
        <end position="399"/>
    </location>
</feature>
<sequence>MKKTYTIGVLLGLGSILSSFTHNTENDIIATPLAINKTLSPSQSDNPYPIVTNVHTKTVNGEEITLVDANNIPAFIAGANQNLLLVATSLDIDVKKIYKYNDMDAYDDLQEGHVYYLKAKKGKATTAMHTVIEEKNLWEVSQKYGIKLTKLAKKNRMAKDDPLARGRVLFLQKTRPKSVPPTVVDVPPAEDVEVITPEVTAVVTTTAAVVVAAADSTSLSLDPNSKTHTVQDGESLFTISRMYNVNMLDIKEWNQIGDDLSLEEGQILIVGTEKSSEAKIEETAAATTVVAAQQTEAVKEDSFAIMPQGEYTNRGPQTNNTAETFTVGAITVGAAAAIAEEETIEEAPAAPTTYVVQNGDSYYGIARKFSVSPQSLQAWNDNTELHPGESIRVSTPIKNAGVMTVAGANGIDAKGEFSGEIKTHTVESGETVEKIAQKYGIPSSDIYGFNAARLKGEQPKRGMLLQIPIRSANATPEVVATTNYDQPAVQQAVNDPYNQVASEKPVSTTTVAVVAATVSEDVIEQPKEEVIIESTTTHTVVKGETLFAVSRKTGVYHKDLIKWNNLPSNGAINVGQVLQLTPSDNISEVQDDNVATASVAATTTTSQNNASVAEYHVVEKGDTLYSVSRKYGTSVSDIKNFNDMSANEIKIGQRLRVK</sequence>
<evidence type="ECO:0000313" key="2">
    <source>
        <dbReference type="EMBL" id="AZQ62522.1"/>
    </source>
</evidence>
<proteinExistence type="predicted"/>
<feature type="domain" description="LysM" evidence="1">
    <location>
        <begin position="536"/>
        <end position="580"/>
    </location>
</feature>
<dbReference type="SUPFAM" id="SSF54106">
    <property type="entry name" value="LysM domain"/>
    <property type="match status" value="5"/>
</dbReference>
<dbReference type="Proteomes" id="UP000267268">
    <property type="component" value="Chromosome 1"/>
</dbReference>
<organism evidence="2 3">
    <name type="scientific">Flammeovirga pectinis</name>
    <dbReference type="NCBI Taxonomy" id="2494373"/>
    <lineage>
        <taxon>Bacteria</taxon>
        <taxon>Pseudomonadati</taxon>
        <taxon>Bacteroidota</taxon>
        <taxon>Cytophagia</taxon>
        <taxon>Cytophagales</taxon>
        <taxon>Flammeovirgaceae</taxon>
        <taxon>Flammeovirga</taxon>
    </lineage>
</organism>
<dbReference type="EMBL" id="CP034562">
    <property type="protein sequence ID" value="AZQ62522.1"/>
    <property type="molecule type" value="Genomic_DNA"/>
</dbReference>
<evidence type="ECO:0000259" key="1">
    <source>
        <dbReference type="PROSITE" id="PS51782"/>
    </source>
</evidence>
<protein>
    <submittedName>
        <fullName evidence="2">LysM peptidoglycan-binding domain-containing protein</fullName>
    </submittedName>
</protein>
<dbReference type="GO" id="GO:0008932">
    <property type="term" value="F:lytic endotransglycosylase activity"/>
    <property type="evidence" value="ECO:0007669"/>
    <property type="project" value="TreeGrafter"/>
</dbReference>
<dbReference type="KEGG" id="fll:EI427_09790"/>
<dbReference type="PANTHER" id="PTHR33734">
    <property type="entry name" value="LYSM DOMAIN-CONTAINING GPI-ANCHORED PROTEIN 2"/>
    <property type="match status" value="1"/>
</dbReference>
<dbReference type="OrthoDB" id="2149800at2"/>
<reference evidence="2 3" key="1">
    <citation type="submission" date="2018-12" db="EMBL/GenBank/DDBJ databases">
        <title>Flammeovirga pectinis sp. nov., isolated from the gut of the Korean scallop, Patinopecten yessoensis.</title>
        <authorList>
            <person name="Bae J.-W."/>
            <person name="Jeong Y.-S."/>
            <person name="Kang W."/>
        </authorList>
    </citation>
    <scope>NUCLEOTIDE SEQUENCE [LARGE SCALE GENOMIC DNA]</scope>
    <source>
        <strain evidence="2 3">L12M1</strain>
    </source>
</reference>
<keyword evidence="3" id="KW-1185">Reference proteome</keyword>
<name>A0A3Q9FPS4_9BACT</name>
<gene>
    <name evidence="2" type="ORF">EI427_09790</name>
</gene>
<dbReference type="AlphaFoldDB" id="A0A3Q9FPS4"/>
<evidence type="ECO:0000313" key="3">
    <source>
        <dbReference type="Proteomes" id="UP000267268"/>
    </source>
</evidence>
<dbReference type="SMART" id="SM00257">
    <property type="entry name" value="LysM"/>
    <property type="match status" value="6"/>
</dbReference>